<keyword evidence="3" id="KW-1185">Reference proteome</keyword>
<reference evidence="2" key="1">
    <citation type="submission" date="2023-03" db="EMBL/GenBank/DDBJ databases">
        <title>Actinorhabdospora filicis NBRC 111898.</title>
        <authorList>
            <person name="Ichikawa N."/>
            <person name="Sato H."/>
            <person name="Tonouchi N."/>
        </authorList>
    </citation>
    <scope>NUCLEOTIDE SEQUENCE</scope>
    <source>
        <strain evidence="2">NBRC 111898</strain>
    </source>
</reference>
<sequence>MPPSSTTVFQGMSSEPRPVAAELDAVVIGAGQAGLSSSYFLRRAGIEHVVFDHNPAPGGAWQHRWDSLTVANTHGVYDLPGLPLDFGHLDPALHANSAIPAYFGDYEHRFELPIRRPVSVTAVREHGDGRLLVETSAGDYVTRALVNATGTWEKPFWPHYPGLGSFRGRMIHSAGYTSAAEFAGKKVVVVGGGASALQHLLEISEVAATTWVTRREPVFSTEEFSEERGRMAVAKVDARVRAGLPPESVISVTGYSLTPTIKAAMERGILDRLPMFDRITPDGVAWDDGRFVPADAIVWATGFRASLDHLAPLKLREPGGGIRMDGTRVAADARVHLVGYGPSASTVGANRAGRAAVKEIRALLANVN</sequence>
<dbReference type="GO" id="GO:0004497">
    <property type="term" value="F:monooxygenase activity"/>
    <property type="evidence" value="ECO:0007669"/>
    <property type="project" value="TreeGrafter"/>
</dbReference>
<evidence type="ECO:0000256" key="1">
    <source>
        <dbReference type="ARBA" id="ARBA00023002"/>
    </source>
</evidence>
<protein>
    <submittedName>
        <fullName evidence="2">Oxidoreductase</fullName>
    </submittedName>
</protein>
<dbReference type="Gene3D" id="3.50.50.60">
    <property type="entry name" value="FAD/NAD(P)-binding domain"/>
    <property type="match status" value="1"/>
</dbReference>
<evidence type="ECO:0000313" key="2">
    <source>
        <dbReference type="EMBL" id="GLZ82054.1"/>
    </source>
</evidence>
<dbReference type="SUPFAM" id="SSF51905">
    <property type="entry name" value="FAD/NAD(P)-binding domain"/>
    <property type="match status" value="1"/>
</dbReference>
<name>A0A9W6WCX3_9ACTN</name>
<dbReference type="InterPro" id="IPR036188">
    <property type="entry name" value="FAD/NAD-bd_sf"/>
</dbReference>
<dbReference type="Proteomes" id="UP001165079">
    <property type="component" value="Unassembled WGS sequence"/>
</dbReference>
<comment type="caution">
    <text evidence="2">The sequence shown here is derived from an EMBL/GenBank/DDBJ whole genome shotgun (WGS) entry which is preliminary data.</text>
</comment>
<evidence type="ECO:0000313" key="3">
    <source>
        <dbReference type="Proteomes" id="UP001165079"/>
    </source>
</evidence>
<dbReference type="PRINTS" id="PR00469">
    <property type="entry name" value="PNDRDTASEII"/>
</dbReference>
<dbReference type="PRINTS" id="PR00368">
    <property type="entry name" value="FADPNR"/>
</dbReference>
<keyword evidence="1" id="KW-0560">Oxidoreductase</keyword>
<dbReference type="EMBL" id="BSTX01000009">
    <property type="protein sequence ID" value="GLZ82054.1"/>
    <property type="molecule type" value="Genomic_DNA"/>
</dbReference>
<gene>
    <name evidence="2" type="ORF">Afil01_68610</name>
</gene>
<accession>A0A9W6WCX3</accession>
<dbReference type="InterPro" id="IPR050982">
    <property type="entry name" value="Auxin_biosynth/cation_transpt"/>
</dbReference>
<dbReference type="PANTHER" id="PTHR43539:SF78">
    <property type="entry name" value="FLAVIN-CONTAINING MONOOXYGENASE"/>
    <property type="match status" value="1"/>
</dbReference>
<dbReference type="GO" id="GO:0050660">
    <property type="term" value="F:flavin adenine dinucleotide binding"/>
    <property type="evidence" value="ECO:0007669"/>
    <property type="project" value="TreeGrafter"/>
</dbReference>
<dbReference type="Pfam" id="PF13738">
    <property type="entry name" value="Pyr_redox_3"/>
    <property type="match status" value="1"/>
</dbReference>
<organism evidence="2 3">
    <name type="scientific">Actinorhabdospora filicis</name>
    <dbReference type="NCBI Taxonomy" id="1785913"/>
    <lineage>
        <taxon>Bacteria</taxon>
        <taxon>Bacillati</taxon>
        <taxon>Actinomycetota</taxon>
        <taxon>Actinomycetes</taxon>
        <taxon>Micromonosporales</taxon>
        <taxon>Micromonosporaceae</taxon>
        <taxon>Actinorhabdospora</taxon>
    </lineage>
</organism>
<dbReference type="AlphaFoldDB" id="A0A9W6WCX3"/>
<dbReference type="PANTHER" id="PTHR43539">
    <property type="entry name" value="FLAVIN-BINDING MONOOXYGENASE-LIKE PROTEIN (AFU_ORTHOLOGUE AFUA_4G09220)"/>
    <property type="match status" value="1"/>
</dbReference>
<proteinExistence type="predicted"/>